<sequence length="29" mass="3208">MGIRKLLPLIKKETKPAKAIVSIAFVNEV</sequence>
<gene>
    <name evidence="1" type="ORF">NCTC4670_00160</name>
</gene>
<name>A0A380JR12_STRDY</name>
<evidence type="ECO:0000313" key="1">
    <source>
        <dbReference type="EMBL" id="SUN46940.1"/>
    </source>
</evidence>
<reference evidence="1 2" key="1">
    <citation type="submission" date="2018-06" db="EMBL/GenBank/DDBJ databases">
        <authorList>
            <consortium name="Pathogen Informatics"/>
            <person name="Doyle S."/>
        </authorList>
    </citation>
    <scope>NUCLEOTIDE SEQUENCE [LARGE SCALE GENOMIC DNA]</scope>
    <source>
        <strain evidence="1 2">NCTC4670</strain>
    </source>
</reference>
<protein>
    <submittedName>
        <fullName evidence="1">Uncharacterized protein</fullName>
    </submittedName>
</protein>
<organism evidence="1 2">
    <name type="scientific">Streptococcus dysgalactiae subsp. dysgalactiae</name>
    <dbReference type="NCBI Taxonomy" id="99822"/>
    <lineage>
        <taxon>Bacteria</taxon>
        <taxon>Bacillati</taxon>
        <taxon>Bacillota</taxon>
        <taxon>Bacilli</taxon>
        <taxon>Lactobacillales</taxon>
        <taxon>Streptococcaceae</taxon>
        <taxon>Streptococcus</taxon>
    </lineage>
</organism>
<dbReference type="AlphaFoldDB" id="A0A380JR12"/>
<dbReference type="Proteomes" id="UP000254797">
    <property type="component" value="Unassembled WGS sequence"/>
</dbReference>
<evidence type="ECO:0000313" key="2">
    <source>
        <dbReference type="Proteomes" id="UP000254797"/>
    </source>
</evidence>
<accession>A0A380JR12</accession>
<proteinExistence type="predicted"/>
<dbReference type="EMBL" id="UHFG01000004">
    <property type="protein sequence ID" value="SUN46940.1"/>
    <property type="molecule type" value="Genomic_DNA"/>
</dbReference>